<evidence type="ECO:0000313" key="3">
    <source>
        <dbReference type="Proteomes" id="UP000499080"/>
    </source>
</evidence>
<sequence length="214" mass="24151">MPTPEKDGLHSTSVTSLYYWCIQDNPKRCSPSGHWSSSPPPTNPCTLKEAEAFLWYLKRTVSYKRKLLHVRKPGNPLIFSNVNENTITTCIVQFSDFGFPLSSADLKMILNAFLTKEGFIGNSVKVFSWNQEYLYTSKNKEKCATNSKEQIFNKKIFATLKEETPEILGKVLVISGDASLPNLGINEDDTHLLLEEVSIVFHCAAVINFKKPLE</sequence>
<accession>A0A4Y2RXC8</accession>
<evidence type="ECO:0000313" key="2">
    <source>
        <dbReference type="EMBL" id="GBN80512.1"/>
    </source>
</evidence>
<dbReference type="Gene3D" id="3.40.50.720">
    <property type="entry name" value="NAD(P)-binding Rossmann-like Domain"/>
    <property type="match status" value="1"/>
</dbReference>
<proteinExistence type="predicted"/>
<gene>
    <name evidence="2" type="ORF">AVEN_119161_1</name>
</gene>
<dbReference type="Proteomes" id="UP000499080">
    <property type="component" value="Unassembled WGS sequence"/>
</dbReference>
<dbReference type="OrthoDB" id="6422683at2759"/>
<dbReference type="AlphaFoldDB" id="A0A4Y2RXC8"/>
<dbReference type="InterPro" id="IPR013120">
    <property type="entry name" value="FAR_NAD-bd"/>
</dbReference>
<reference evidence="2 3" key="1">
    <citation type="journal article" date="2019" name="Sci. Rep.">
        <title>Orb-weaving spider Araneus ventricosus genome elucidates the spidroin gene catalogue.</title>
        <authorList>
            <person name="Kono N."/>
            <person name="Nakamura H."/>
            <person name="Ohtoshi R."/>
            <person name="Moran D.A.P."/>
            <person name="Shinohara A."/>
            <person name="Yoshida Y."/>
            <person name="Fujiwara M."/>
            <person name="Mori M."/>
            <person name="Tomita M."/>
            <person name="Arakawa K."/>
        </authorList>
    </citation>
    <scope>NUCLEOTIDE SEQUENCE [LARGE SCALE GENOMIC DNA]</scope>
</reference>
<keyword evidence="3" id="KW-1185">Reference proteome</keyword>
<organism evidence="2 3">
    <name type="scientific">Araneus ventricosus</name>
    <name type="common">Orbweaver spider</name>
    <name type="synonym">Epeira ventricosa</name>
    <dbReference type="NCBI Taxonomy" id="182803"/>
    <lineage>
        <taxon>Eukaryota</taxon>
        <taxon>Metazoa</taxon>
        <taxon>Ecdysozoa</taxon>
        <taxon>Arthropoda</taxon>
        <taxon>Chelicerata</taxon>
        <taxon>Arachnida</taxon>
        <taxon>Araneae</taxon>
        <taxon>Araneomorphae</taxon>
        <taxon>Entelegynae</taxon>
        <taxon>Araneoidea</taxon>
        <taxon>Araneidae</taxon>
        <taxon>Araneus</taxon>
    </lineage>
</organism>
<dbReference type="EMBL" id="BGPR01018931">
    <property type="protein sequence ID" value="GBN80512.1"/>
    <property type="molecule type" value="Genomic_DNA"/>
</dbReference>
<feature type="domain" description="Thioester reductase (TE)" evidence="1">
    <location>
        <begin position="137"/>
        <end position="214"/>
    </location>
</feature>
<evidence type="ECO:0000259" key="1">
    <source>
        <dbReference type="Pfam" id="PF07993"/>
    </source>
</evidence>
<name>A0A4Y2RXC8_ARAVE</name>
<comment type="caution">
    <text evidence="2">The sequence shown here is derived from an EMBL/GenBank/DDBJ whole genome shotgun (WGS) entry which is preliminary data.</text>
</comment>
<dbReference type="Pfam" id="PF07993">
    <property type="entry name" value="NAD_binding_4"/>
    <property type="match status" value="1"/>
</dbReference>
<protein>
    <recommendedName>
        <fullName evidence="1">Thioester reductase (TE) domain-containing protein</fullName>
    </recommendedName>
</protein>